<organism evidence="1 2">
    <name type="scientific">Oceanithermus profundus (strain DSM 14977 / NBRC 100410 / VKM B-2274 / 506)</name>
    <dbReference type="NCBI Taxonomy" id="670487"/>
    <lineage>
        <taxon>Bacteria</taxon>
        <taxon>Thermotogati</taxon>
        <taxon>Deinococcota</taxon>
        <taxon>Deinococci</taxon>
        <taxon>Thermales</taxon>
        <taxon>Thermaceae</taxon>
        <taxon>Oceanithermus</taxon>
    </lineage>
</organism>
<reference evidence="2" key="1">
    <citation type="submission" date="2010-11" db="EMBL/GenBank/DDBJ databases">
        <title>The complete sequence of plasmid of Oceanithermus profundus DSM 14977.</title>
        <authorList>
            <consortium name="US DOE Joint Genome Institute (JGI-PGF)"/>
            <person name="Lucas S."/>
            <person name="Copeland A."/>
            <person name="Lapidus A."/>
            <person name="Bruce D."/>
            <person name="Goodwin L."/>
            <person name="Pitluck S."/>
            <person name="Kyrpides N."/>
            <person name="Mavromatis K."/>
            <person name="Pagani I."/>
            <person name="Ivanova N."/>
            <person name="Zhang X."/>
            <person name="Brettin T."/>
            <person name="Detter J.C."/>
            <person name="Tapia R."/>
            <person name="Han C."/>
            <person name="Land M."/>
            <person name="Hauser L."/>
            <person name="Markowitz V."/>
            <person name="Cheng J.-F."/>
            <person name="Hugenholtz P."/>
            <person name="Woyke T."/>
            <person name="Wu D."/>
            <person name="Tindall B."/>
            <person name="Faehnrich R."/>
            <person name="Brambilla E."/>
            <person name="Klenk H.-P."/>
            <person name="Eisen J.A."/>
        </authorList>
    </citation>
    <scope>NUCLEOTIDE SEQUENCE [LARGE SCALE GENOMIC DNA]</scope>
    <source>
        <strain evidence="2">DSM 14977 / NBRC 100410 / VKM B-2274 / 506</strain>
        <plasmid evidence="2">Plasmid pOCEPR01</plasmid>
    </source>
</reference>
<keyword evidence="1" id="KW-0614">Plasmid</keyword>
<dbReference type="EMBL" id="CP002362">
    <property type="protein sequence ID" value="ADR37728.1"/>
    <property type="molecule type" value="Genomic_DNA"/>
</dbReference>
<dbReference type="Proteomes" id="UP000008722">
    <property type="component" value="Plasmid pOCEPR01"/>
</dbReference>
<protein>
    <submittedName>
        <fullName evidence="1">Uncharacterized protein</fullName>
    </submittedName>
</protein>
<keyword evidence="2" id="KW-1185">Reference proteome</keyword>
<gene>
    <name evidence="1" type="ordered locus">Ocepr_2280</name>
</gene>
<dbReference type="RefSeq" id="WP_013449708.1">
    <property type="nucleotide sequence ID" value="NC_014753.1"/>
</dbReference>
<geneLocation type="plasmid" evidence="1 2">
    <name>pOCEPR01</name>
</geneLocation>
<evidence type="ECO:0000313" key="1">
    <source>
        <dbReference type="EMBL" id="ADR37728.1"/>
    </source>
</evidence>
<proteinExistence type="predicted"/>
<sequence length="75" mass="8486">MNPSRFWLDLFSRLRTRLFGARDDGPSLEAGPADAYDSGEDFPEEIEWYPIEGAPWEEACDGAQSAFGECDDFFD</sequence>
<name>E4UAU3_OCEP5</name>
<evidence type="ECO:0000313" key="2">
    <source>
        <dbReference type="Proteomes" id="UP000008722"/>
    </source>
</evidence>
<dbReference type="KEGG" id="opr:Ocepr_2280"/>
<accession>E4UAU3</accession>
<reference evidence="1 2" key="2">
    <citation type="journal article" date="2011" name="Stand. Genomic Sci.">
        <title>Complete genome sequence of Oceanithermus profundus type strain (506).</title>
        <authorList>
            <person name="Pati A."/>
            <person name="Zhang X."/>
            <person name="Lapidus A."/>
            <person name="Nolan M."/>
            <person name="Lucas S."/>
            <person name="Del Rio T.G."/>
            <person name="Tice H."/>
            <person name="Cheng J.F."/>
            <person name="Tapia R."/>
            <person name="Han C."/>
            <person name="Goodwin L."/>
            <person name="Pitluck S."/>
            <person name="Liolios K."/>
            <person name="Pagani I."/>
            <person name="Ivanova N."/>
            <person name="Mavromatis K."/>
            <person name="Chen A."/>
            <person name="Palaniappan K."/>
            <person name="Hauser L."/>
            <person name="Jeffries C.D."/>
            <person name="Brambilla E.M."/>
            <person name="Rohl A."/>
            <person name="Mwirichia R."/>
            <person name="Rohde M."/>
            <person name="Tindall B.J."/>
            <person name="Sikorski J."/>
            <person name="Wirth R."/>
            <person name="Goker M."/>
            <person name="Woyke T."/>
            <person name="Detter J.C."/>
            <person name="Bristow J."/>
            <person name="Eisen J.A."/>
            <person name="Markowitz V."/>
            <person name="Hugenholtz P."/>
            <person name="Kyrpides N.C."/>
            <person name="Klenk H.P."/>
            <person name="Land M."/>
        </authorList>
    </citation>
    <scope>NUCLEOTIDE SEQUENCE [LARGE SCALE GENOMIC DNA]</scope>
    <source>
        <strain evidence="2">DSM 14977 / NBRC 100410 / VKM B-2274 / 506</strain>
        <plasmid evidence="2">Plasmid pOCEPR01</plasmid>
    </source>
</reference>
<dbReference type="HOGENOM" id="CLU_2667484_0_0_0"/>
<dbReference type="AlphaFoldDB" id="E4UAU3"/>